<keyword evidence="1" id="KW-0472">Membrane</keyword>
<evidence type="ECO:0000256" key="1">
    <source>
        <dbReference type="SAM" id="Phobius"/>
    </source>
</evidence>
<sequence>MQIHGKKIKKITTFIGLIIFIFGLIIQINSDGKIIYFSDSIQSSDTEFILTFHGRQFSNLTSSLM</sequence>
<keyword evidence="1" id="KW-1133">Transmembrane helix</keyword>
<name>X1LQP7_9ZZZZ</name>
<evidence type="ECO:0000313" key="2">
    <source>
        <dbReference type="EMBL" id="GAI21418.1"/>
    </source>
</evidence>
<keyword evidence="1" id="KW-0812">Transmembrane</keyword>
<organism evidence="2">
    <name type="scientific">marine sediment metagenome</name>
    <dbReference type="NCBI Taxonomy" id="412755"/>
    <lineage>
        <taxon>unclassified sequences</taxon>
        <taxon>metagenomes</taxon>
        <taxon>ecological metagenomes</taxon>
    </lineage>
</organism>
<dbReference type="AlphaFoldDB" id="X1LQP7"/>
<feature type="transmembrane region" description="Helical" evidence="1">
    <location>
        <begin position="12"/>
        <end position="30"/>
    </location>
</feature>
<reference evidence="2" key="1">
    <citation type="journal article" date="2014" name="Front. Microbiol.">
        <title>High frequency of phylogenetically diverse reductive dehalogenase-homologous genes in deep subseafloor sedimentary metagenomes.</title>
        <authorList>
            <person name="Kawai M."/>
            <person name="Futagami T."/>
            <person name="Toyoda A."/>
            <person name="Takaki Y."/>
            <person name="Nishi S."/>
            <person name="Hori S."/>
            <person name="Arai W."/>
            <person name="Tsubouchi T."/>
            <person name="Morono Y."/>
            <person name="Uchiyama I."/>
            <person name="Ito T."/>
            <person name="Fujiyama A."/>
            <person name="Inagaki F."/>
            <person name="Takami H."/>
        </authorList>
    </citation>
    <scope>NUCLEOTIDE SEQUENCE</scope>
    <source>
        <strain evidence="2">Expedition CK06-06</strain>
    </source>
</reference>
<protein>
    <submittedName>
        <fullName evidence="2">Uncharacterized protein</fullName>
    </submittedName>
</protein>
<feature type="non-terminal residue" evidence="2">
    <location>
        <position position="65"/>
    </location>
</feature>
<gene>
    <name evidence="2" type="ORF">S06H3_33378</name>
</gene>
<dbReference type="EMBL" id="BARV01019914">
    <property type="protein sequence ID" value="GAI21418.1"/>
    <property type="molecule type" value="Genomic_DNA"/>
</dbReference>
<accession>X1LQP7</accession>
<comment type="caution">
    <text evidence="2">The sequence shown here is derived from an EMBL/GenBank/DDBJ whole genome shotgun (WGS) entry which is preliminary data.</text>
</comment>
<proteinExistence type="predicted"/>